<comment type="caution">
    <text evidence="2">The sequence shown here is derived from an EMBL/GenBank/DDBJ whole genome shotgun (WGS) entry which is preliminary data.</text>
</comment>
<dbReference type="EMBL" id="JARIHO010000039">
    <property type="protein sequence ID" value="KAJ7328412.1"/>
    <property type="molecule type" value="Genomic_DNA"/>
</dbReference>
<feature type="region of interest" description="Disordered" evidence="1">
    <location>
        <begin position="15"/>
        <end position="41"/>
    </location>
</feature>
<proteinExistence type="predicted"/>
<sequence length="150" mass="16343">MPSYSSSVTPELSFSSAVLGRPPSTPGGLGDGSGNTSPGLAHRDVDFGLIASDEEINEGWTPVTRRMACQGQYEQGGLSELMRMAEHHHFYADKAIAVAWRKASSTSLDKSMVKPTFRGFSMSPAVPTRLSRMSPEFYGSGDHWNPMIFR</sequence>
<evidence type="ECO:0000256" key="1">
    <source>
        <dbReference type="SAM" id="MobiDB-lite"/>
    </source>
</evidence>
<dbReference type="Proteomes" id="UP001218218">
    <property type="component" value="Unassembled WGS sequence"/>
</dbReference>
<organism evidence="2 3">
    <name type="scientific">Mycena albidolilacea</name>
    <dbReference type="NCBI Taxonomy" id="1033008"/>
    <lineage>
        <taxon>Eukaryota</taxon>
        <taxon>Fungi</taxon>
        <taxon>Dikarya</taxon>
        <taxon>Basidiomycota</taxon>
        <taxon>Agaricomycotina</taxon>
        <taxon>Agaricomycetes</taxon>
        <taxon>Agaricomycetidae</taxon>
        <taxon>Agaricales</taxon>
        <taxon>Marasmiineae</taxon>
        <taxon>Mycenaceae</taxon>
        <taxon>Mycena</taxon>
    </lineage>
</organism>
<keyword evidence="3" id="KW-1185">Reference proteome</keyword>
<accession>A0AAD6ZMG9</accession>
<dbReference type="AlphaFoldDB" id="A0AAD6ZMG9"/>
<name>A0AAD6ZMG9_9AGAR</name>
<protein>
    <submittedName>
        <fullName evidence="2">Uncharacterized protein</fullName>
    </submittedName>
</protein>
<evidence type="ECO:0000313" key="2">
    <source>
        <dbReference type="EMBL" id="KAJ7328412.1"/>
    </source>
</evidence>
<evidence type="ECO:0000313" key="3">
    <source>
        <dbReference type="Proteomes" id="UP001218218"/>
    </source>
</evidence>
<reference evidence="2" key="1">
    <citation type="submission" date="2023-03" db="EMBL/GenBank/DDBJ databases">
        <title>Massive genome expansion in bonnet fungi (Mycena s.s.) driven by repeated elements and novel gene families across ecological guilds.</title>
        <authorList>
            <consortium name="Lawrence Berkeley National Laboratory"/>
            <person name="Harder C.B."/>
            <person name="Miyauchi S."/>
            <person name="Viragh M."/>
            <person name="Kuo A."/>
            <person name="Thoen E."/>
            <person name="Andreopoulos B."/>
            <person name="Lu D."/>
            <person name="Skrede I."/>
            <person name="Drula E."/>
            <person name="Henrissat B."/>
            <person name="Morin E."/>
            <person name="Kohler A."/>
            <person name="Barry K."/>
            <person name="LaButti K."/>
            <person name="Morin E."/>
            <person name="Salamov A."/>
            <person name="Lipzen A."/>
            <person name="Mereny Z."/>
            <person name="Hegedus B."/>
            <person name="Baldrian P."/>
            <person name="Stursova M."/>
            <person name="Weitz H."/>
            <person name="Taylor A."/>
            <person name="Grigoriev I.V."/>
            <person name="Nagy L.G."/>
            <person name="Martin F."/>
            <person name="Kauserud H."/>
        </authorList>
    </citation>
    <scope>NUCLEOTIDE SEQUENCE</scope>
    <source>
        <strain evidence="2">CBHHK002</strain>
    </source>
</reference>
<gene>
    <name evidence="2" type="ORF">DFH08DRAFT_940627</name>
</gene>